<dbReference type="Proteomes" id="UP000887569">
    <property type="component" value="Unplaced"/>
</dbReference>
<organism evidence="2 3">
    <name type="scientific">Parascaris univalens</name>
    <name type="common">Nematode worm</name>
    <dbReference type="NCBI Taxonomy" id="6257"/>
    <lineage>
        <taxon>Eukaryota</taxon>
        <taxon>Metazoa</taxon>
        <taxon>Ecdysozoa</taxon>
        <taxon>Nematoda</taxon>
        <taxon>Chromadorea</taxon>
        <taxon>Rhabditida</taxon>
        <taxon>Spirurina</taxon>
        <taxon>Ascaridomorpha</taxon>
        <taxon>Ascaridoidea</taxon>
        <taxon>Ascarididae</taxon>
        <taxon>Parascaris</taxon>
    </lineage>
</organism>
<protein>
    <submittedName>
        <fullName evidence="3">Uncharacterized protein</fullName>
    </submittedName>
</protein>
<evidence type="ECO:0000256" key="1">
    <source>
        <dbReference type="SAM" id="MobiDB-lite"/>
    </source>
</evidence>
<dbReference type="WBParaSite" id="PgR299_g001_t01">
    <property type="protein sequence ID" value="PgR299_g001_t01"/>
    <property type="gene ID" value="PgR299_g001"/>
</dbReference>
<sequence length="83" mass="8874">MIKVWQHTANDATNLLGLWKGNNQAARSVLENLDHDCLDEPKRTAAANETPSKRLPSDGTAHPLEAKSSISPEEGLPKSGVGS</sequence>
<reference evidence="3" key="1">
    <citation type="submission" date="2022-11" db="UniProtKB">
        <authorList>
            <consortium name="WormBaseParasite"/>
        </authorList>
    </citation>
    <scope>IDENTIFICATION</scope>
</reference>
<accession>A0A915CK63</accession>
<keyword evidence="2" id="KW-1185">Reference proteome</keyword>
<feature type="region of interest" description="Disordered" evidence="1">
    <location>
        <begin position="41"/>
        <end position="83"/>
    </location>
</feature>
<dbReference type="AlphaFoldDB" id="A0A915CK63"/>
<evidence type="ECO:0000313" key="3">
    <source>
        <dbReference type="WBParaSite" id="PgR299_g001_t01"/>
    </source>
</evidence>
<name>A0A915CK63_PARUN</name>
<proteinExistence type="predicted"/>
<evidence type="ECO:0000313" key="2">
    <source>
        <dbReference type="Proteomes" id="UP000887569"/>
    </source>
</evidence>